<evidence type="ECO:0000259" key="2">
    <source>
        <dbReference type="PROSITE" id="PS50222"/>
    </source>
</evidence>
<dbReference type="InterPro" id="IPR051278">
    <property type="entry name" value="HdrB/HdrD_reductase"/>
</dbReference>
<comment type="caution">
    <text evidence="3">The sequence shown here is derived from an EMBL/GenBank/DDBJ whole genome shotgun (WGS) entry which is preliminary data.</text>
</comment>
<feature type="non-terminal residue" evidence="3">
    <location>
        <position position="1"/>
    </location>
</feature>
<evidence type="ECO:0000313" key="3">
    <source>
        <dbReference type="EMBL" id="KKL14430.1"/>
    </source>
</evidence>
<dbReference type="InterPro" id="IPR004017">
    <property type="entry name" value="Cys_rich_dom"/>
</dbReference>
<evidence type="ECO:0000256" key="1">
    <source>
        <dbReference type="ARBA" id="ARBA00023002"/>
    </source>
</evidence>
<protein>
    <recommendedName>
        <fullName evidence="2">EF-hand domain-containing protein</fullName>
    </recommendedName>
</protein>
<organism evidence="3">
    <name type="scientific">marine sediment metagenome</name>
    <dbReference type="NCBI Taxonomy" id="412755"/>
    <lineage>
        <taxon>unclassified sequences</taxon>
        <taxon>metagenomes</taxon>
        <taxon>ecological metagenomes</taxon>
    </lineage>
</organism>
<dbReference type="GO" id="GO:0005509">
    <property type="term" value="F:calcium ion binding"/>
    <property type="evidence" value="ECO:0007669"/>
    <property type="project" value="InterPro"/>
</dbReference>
<sequence>MAKVNEYKMFQGCTIGNRIPFLEASARKVFDKLGIITSEAAFACCPDPVGFNSTDHLSWMAMGARNLTLAEEEGKDIISICNGCFQTLKLVNEELKHNEHEREKINAILKKLDRDFKGTIEVKHFVEVLYEIGEERIKEHVTADLTGLKVACHPGCHYMRPSHVVQTDDPFNPIKLRYLVNAIGATPVDYPDEVICCGAGVEHAEEGPAMEILSHKFKTAVEAGAEMFVTNCPACFQQFDTNIRKVESHSGVKYTIPVLYITELMAFAFGFNPADLGVKFHRVRLKSFLEKYKLNQE</sequence>
<dbReference type="PANTHER" id="PTHR42947:SF1">
    <property type="entry name" value="COB--COM HETERODISULFIDE REDUCTASE SUBUNIT B 1"/>
    <property type="match status" value="1"/>
</dbReference>
<dbReference type="AlphaFoldDB" id="A0A0F9AYD3"/>
<keyword evidence="1" id="KW-0560">Oxidoreductase</keyword>
<gene>
    <name evidence="3" type="ORF">LCGC14_2515760</name>
</gene>
<dbReference type="EMBL" id="LAZR01040461">
    <property type="protein sequence ID" value="KKL14430.1"/>
    <property type="molecule type" value="Genomic_DNA"/>
</dbReference>
<dbReference type="GO" id="GO:0016491">
    <property type="term" value="F:oxidoreductase activity"/>
    <property type="evidence" value="ECO:0007669"/>
    <property type="project" value="UniProtKB-KW"/>
</dbReference>
<accession>A0A0F9AYD3</accession>
<feature type="domain" description="EF-hand" evidence="2">
    <location>
        <begin position="100"/>
        <end position="135"/>
    </location>
</feature>
<dbReference type="Gene3D" id="1.20.1050.140">
    <property type="match status" value="1"/>
</dbReference>
<dbReference type="InterPro" id="IPR002048">
    <property type="entry name" value="EF_hand_dom"/>
</dbReference>
<reference evidence="3" key="1">
    <citation type="journal article" date="2015" name="Nature">
        <title>Complex archaea that bridge the gap between prokaryotes and eukaryotes.</title>
        <authorList>
            <person name="Spang A."/>
            <person name="Saw J.H."/>
            <person name="Jorgensen S.L."/>
            <person name="Zaremba-Niedzwiedzka K."/>
            <person name="Martijn J."/>
            <person name="Lind A.E."/>
            <person name="van Eijk R."/>
            <person name="Schleper C."/>
            <person name="Guy L."/>
            <person name="Ettema T.J."/>
        </authorList>
    </citation>
    <scope>NUCLEOTIDE SEQUENCE</scope>
</reference>
<name>A0A0F9AYD3_9ZZZZ</name>
<dbReference type="PROSITE" id="PS50222">
    <property type="entry name" value="EF_HAND_2"/>
    <property type="match status" value="1"/>
</dbReference>
<dbReference type="PANTHER" id="PTHR42947">
    <property type="entry name" value="COB--COM HETERODISULFIDE REDUCTASE SUBUNIT B 1"/>
    <property type="match status" value="1"/>
</dbReference>
<dbReference type="Pfam" id="PF02754">
    <property type="entry name" value="CCG"/>
    <property type="match status" value="2"/>
</dbReference>
<dbReference type="Gene3D" id="3.40.50.11810">
    <property type="match status" value="1"/>
</dbReference>
<proteinExistence type="predicted"/>